<comment type="caution">
    <text evidence="6">The sequence shown here is derived from an EMBL/GenBank/DDBJ whole genome shotgun (WGS) entry which is preliminary data.</text>
</comment>
<proteinExistence type="predicted"/>
<name>A0A9D9H246_9BACT</name>
<keyword evidence="4" id="KW-0443">Lipid metabolism</keyword>
<dbReference type="PANTHER" id="PTHR37323">
    <property type="entry name" value="GCN5-RELATED N-ACETYLTRANSFERASE"/>
    <property type="match status" value="1"/>
</dbReference>
<evidence type="ECO:0000313" key="7">
    <source>
        <dbReference type="Proteomes" id="UP000823612"/>
    </source>
</evidence>
<sequence>MQDIIPPISRELLKQELTEDKFLRYTNFGNRLVYVVTAHDAPNVMQELGRLREEAFRSGGGGTGKSADIDEFDTMPDPYKQLVVWDPAEEEIVGGYRFIEGNRVKFSADGKPLLSTTEIFRFSDQFIKEYLPKTIELGRSFVQPKYQSARRGVFSLDNLWDGLGGLVTINKSWMQYFFGKVTMYTSYNKEARDTLLYYVNHYHHDPEDLVIPIDPIQPVTPKAQLDGLFSGLDMEEAYKVANKRIRELGENIPPLFNSYIKLSPEMRSFGTCINTHFGGVEETGILIKIDEIYPTKKERHIPENIESVQMPPKPENPASL</sequence>
<accession>A0A9D9H246</accession>
<reference evidence="6" key="2">
    <citation type="journal article" date="2021" name="PeerJ">
        <title>Extensive microbial diversity within the chicken gut microbiome revealed by metagenomics and culture.</title>
        <authorList>
            <person name="Gilroy R."/>
            <person name="Ravi A."/>
            <person name="Getino M."/>
            <person name="Pursley I."/>
            <person name="Horton D.L."/>
            <person name="Alikhan N.F."/>
            <person name="Baker D."/>
            <person name="Gharbi K."/>
            <person name="Hall N."/>
            <person name="Watson M."/>
            <person name="Adriaenssens E.M."/>
            <person name="Foster-Nyarko E."/>
            <person name="Jarju S."/>
            <person name="Secka A."/>
            <person name="Antonio M."/>
            <person name="Oren A."/>
            <person name="Chaudhuri R.R."/>
            <person name="La Ragione R."/>
            <person name="Hildebrand F."/>
            <person name="Pallen M.J."/>
        </authorList>
    </citation>
    <scope>NUCLEOTIDE SEQUENCE</scope>
    <source>
        <strain evidence="6">2889</strain>
    </source>
</reference>
<comment type="pathway">
    <text evidence="1">Lipid metabolism.</text>
</comment>
<dbReference type="Pfam" id="PF13444">
    <property type="entry name" value="Acetyltransf_5"/>
    <property type="match status" value="1"/>
</dbReference>
<keyword evidence="5" id="KW-0012">Acyltransferase</keyword>
<dbReference type="InterPro" id="IPR016181">
    <property type="entry name" value="Acyl_CoA_acyltransferase"/>
</dbReference>
<evidence type="ECO:0000256" key="4">
    <source>
        <dbReference type="ARBA" id="ARBA00023098"/>
    </source>
</evidence>
<evidence type="ECO:0000256" key="2">
    <source>
        <dbReference type="ARBA" id="ARBA00022516"/>
    </source>
</evidence>
<evidence type="ECO:0000313" key="6">
    <source>
        <dbReference type="EMBL" id="MBO8432023.1"/>
    </source>
</evidence>
<dbReference type="InterPro" id="IPR052351">
    <property type="entry name" value="Ornithine_N-alpha-AT"/>
</dbReference>
<evidence type="ECO:0000256" key="5">
    <source>
        <dbReference type="ARBA" id="ARBA00023315"/>
    </source>
</evidence>
<keyword evidence="2" id="KW-0444">Lipid biosynthesis</keyword>
<dbReference type="PANTHER" id="PTHR37323:SF1">
    <property type="entry name" value="L-ORNITHINE N(ALPHA)-ACYLTRANSFERASE"/>
    <property type="match status" value="1"/>
</dbReference>
<organism evidence="6 7">
    <name type="scientific">Candidatus Pullibacteroides excrementavium</name>
    <dbReference type="NCBI Taxonomy" id="2840905"/>
    <lineage>
        <taxon>Bacteria</taxon>
        <taxon>Pseudomonadati</taxon>
        <taxon>Bacteroidota</taxon>
        <taxon>Bacteroidia</taxon>
        <taxon>Bacteroidales</taxon>
        <taxon>Candidatus Pullibacteroides</taxon>
    </lineage>
</organism>
<keyword evidence="3" id="KW-0808">Transferase</keyword>
<gene>
    <name evidence="6" type="ORF">IAB08_01855</name>
</gene>
<dbReference type="AlphaFoldDB" id="A0A9D9H246"/>
<dbReference type="EMBL" id="JADIMZ010000027">
    <property type="protein sequence ID" value="MBO8432023.1"/>
    <property type="molecule type" value="Genomic_DNA"/>
</dbReference>
<dbReference type="GO" id="GO:0006629">
    <property type="term" value="P:lipid metabolic process"/>
    <property type="evidence" value="ECO:0007669"/>
    <property type="project" value="UniProtKB-KW"/>
</dbReference>
<protein>
    <submittedName>
        <fullName evidence="6">GNAT family N-acetyltransferase</fullName>
    </submittedName>
</protein>
<dbReference type="Proteomes" id="UP000823612">
    <property type="component" value="Unassembled WGS sequence"/>
</dbReference>
<reference evidence="6" key="1">
    <citation type="submission" date="2020-10" db="EMBL/GenBank/DDBJ databases">
        <authorList>
            <person name="Gilroy R."/>
        </authorList>
    </citation>
    <scope>NUCLEOTIDE SEQUENCE</scope>
    <source>
        <strain evidence="6">2889</strain>
    </source>
</reference>
<dbReference type="GO" id="GO:0016746">
    <property type="term" value="F:acyltransferase activity"/>
    <property type="evidence" value="ECO:0007669"/>
    <property type="project" value="UniProtKB-KW"/>
</dbReference>
<evidence type="ECO:0000256" key="1">
    <source>
        <dbReference type="ARBA" id="ARBA00005189"/>
    </source>
</evidence>
<dbReference type="SUPFAM" id="SSF55729">
    <property type="entry name" value="Acyl-CoA N-acyltransferases (Nat)"/>
    <property type="match status" value="1"/>
</dbReference>
<evidence type="ECO:0000256" key="3">
    <source>
        <dbReference type="ARBA" id="ARBA00022679"/>
    </source>
</evidence>